<dbReference type="AlphaFoldDB" id="A0AAD6WPB7"/>
<evidence type="ECO:0000313" key="3">
    <source>
        <dbReference type="Proteomes" id="UP001218188"/>
    </source>
</evidence>
<dbReference type="EMBL" id="JARJCM010000325">
    <property type="protein sequence ID" value="KAJ7018741.1"/>
    <property type="molecule type" value="Genomic_DNA"/>
</dbReference>
<proteinExistence type="predicted"/>
<name>A0AAD6WPB7_9AGAR</name>
<evidence type="ECO:0000256" key="1">
    <source>
        <dbReference type="SAM" id="MobiDB-lite"/>
    </source>
</evidence>
<keyword evidence="3" id="KW-1185">Reference proteome</keyword>
<reference evidence="2" key="1">
    <citation type="submission" date="2023-03" db="EMBL/GenBank/DDBJ databases">
        <title>Massive genome expansion in bonnet fungi (Mycena s.s.) driven by repeated elements and novel gene families across ecological guilds.</title>
        <authorList>
            <consortium name="Lawrence Berkeley National Laboratory"/>
            <person name="Harder C.B."/>
            <person name="Miyauchi S."/>
            <person name="Viragh M."/>
            <person name="Kuo A."/>
            <person name="Thoen E."/>
            <person name="Andreopoulos B."/>
            <person name="Lu D."/>
            <person name="Skrede I."/>
            <person name="Drula E."/>
            <person name="Henrissat B."/>
            <person name="Morin E."/>
            <person name="Kohler A."/>
            <person name="Barry K."/>
            <person name="LaButti K."/>
            <person name="Morin E."/>
            <person name="Salamov A."/>
            <person name="Lipzen A."/>
            <person name="Mereny Z."/>
            <person name="Hegedus B."/>
            <person name="Baldrian P."/>
            <person name="Stursova M."/>
            <person name="Weitz H."/>
            <person name="Taylor A."/>
            <person name="Grigoriev I.V."/>
            <person name="Nagy L.G."/>
            <person name="Martin F."/>
            <person name="Kauserud H."/>
        </authorList>
    </citation>
    <scope>NUCLEOTIDE SEQUENCE</scope>
    <source>
        <strain evidence="2">CBHHK200</strain>
    </source>
</reference>
<sequence>MPLPSTRTRIVSSDVTPTTTYSNSSRAEYRLPGRESVSPTIASTRPEYTTRSSCNVHSDGMYPYFVLACLCKRGILHLYGRRQEVFGVERVRMCGGTRRVRAAYPRPSLNPFLRSALRLRAEFGCTPMTRFPSLSSPFSLPRARRARFYLFPRPSARSYARLRKWVDEAYGDAMYFSIRVHGDEAGDGDGDGDRGWRALASFPGLVLHAPRKRPRASMYAYARRRCLVSVSVAAWGRLLFWDWMTMGIATIRAPSSLARLRHHRRLRKGLDEAYGDATYFSIRVHGNEAGDGYGYGYGYGEWRARARSGMERKAVRFVCTCPRSPCSH</sequence>
<gene>
    <name evidence="2" type="ORF">C8F04DRAFT_364531</name>
</gene>
<feature type="compositionally biased region" description="Polar residues" evidence="1">
    <location>
        <begin position="1"/>
        <end position="26"/>
    </location>
</feature>
<accession>A0AAD6WPB7</accession>
<comment type="caution">
    <text evidence="2">The sequence shown here is derived from an EMBL/GenBank/DDBJ whole genome shotgun (WGS) entry which is preliminary data.</text>
</comment>
<organism evidence="2 3">
    <name type="scientific">Mycena alexandri</name>
    <dbReference type="NCBI Taxonomy" id="1745969"/>
    <lineage>
        <taxon>Eukaryota</taxon>
        <taxon>Fungi</taxon>
        <taxon>Dikarya</taxon>
        <taxon>Basidiomycota</taxon>
        <taxon>Agaricomycotina</taxon>
        <taxon>Agaricomycetes</taxon>
        <taxon>Agaricomycetidae</taxon>
        <taxon>Agaricales</taxon>
        <taxon>Marasmiineae</taxon>
        <taxon>Mycenaceae</taxon>
        <taxon>Mycena</taxon>
    </lineage>
</organism>
<dbReference type="Proteomes" id="UP001218188">
    <property type="component" value="Unassembled WGS sequence"/>
</dbReference>
<protein>
    <submittedName>
        <fullName evidence="2">Uncharacterized protein</fullName>
    </submittedName>
</protein>
<feature type="region of interest" description="Disordered" evidence="1">
    <location>
        <begin position="1"/>
        <end position="44"/>
    </location>
</feature>
<evidence type="ECO:0000313" key="2">
    <source>
        <dbReference type="EMBL" id="KAJ7018741.1"/>
    </source>
</evidence>